<organism evidence="1 2">
    <name type="scientific">Tegillarca granosa</name>
    <name type="common">Malaysian cockle</name>
    <name type="synonym">Anadara granosa</name>
    <dbReference type="NCBI Taxonomy" id="220873"/>
    <lineage>
        <taxon>Eukaryota</taxon>
        <taxon>Metazoa</taxon>
        <taxon>Spiralia</taxon>
        <taxon>Lophotrochozoa</taxon>
        <taxon>Mollusca</taxon>
        <taxon>Bivalvia</taxon>
        <taxon>Autobranchia</taxon>
        <taxon>Pteriomorphia</taxon>
        <taxon>Arcoida</taxon>
        <taxon>Arcoidea</taxon>
        <taxon>Arcidae</taxon>
        <taxon>Tegillarca</taxon>
    </lineage>
</organism>
<dbReference type="InterPro" id="IPR036972">
    <property type="entry name" value="Cyt_c_oxidase_su5b_sf"/>
</dbReference>
<proteinExistence type="predicted"/>
<sequence>MPCLYGAPNKVRSYVWNKNIPHRKIFLLRNLFFGGNQPDKMASALCKVASRSLPRLVRKPAPVASVRLYSDKPADLKSVDDLHEGKVVEKGRVYANELGHSVAKERFELKGIRKGVDIWDDLPHSLKEGEGTFSNPKMVMIIWMIFYTQYWKTIPLINVNVATEKETKVGNEVASDRFEWLDKFAGREDPFEVAVRKIRMYGIINYVPSIRDERLIGCICEEECAEIAWWPLKKGGVKECGCGHKFLLVGTEKDDKELRPRPKVFPRP</sequence>
<accession>A0ABQ9ES63</accession>
<name>A0ABQ9ES63_TEGGR</name>
<dbReference type="Gene3D" id="2.60.11.10">
    <property type="entry name" value="Cytochrome c oxidase, subunit Vb"/>
    <property type="match status" value="1"/>
</dbReference>
<dbReference type="PROSITE" id="PS51359">
    <property type="entry name" value="COX5B_2"/>
    <property type="match status" value="1"/>
</dbReference>
<reference evidence="1 2" key="1">
    <citation type="submission" date="2022-12" db="EMBL/GenBank/DDBJ databases">
        <title>Chromosome-level genome of Tegillarca granosa.</title>
        <authorList>
            <person name="Kim J."/>
        </authorList>
    </citation>
    <scope>NUCLEOTIDE SEQUENCE [LARGE SCALE GENOMIC DNA]</scope>
    <source>
        <strain evidence="1">Teg-2019</strain>
        <tissue evidence="1">Adductor muscle</tissue>
    </source>
</reference>
<gene>
    <name evidence="1" type="ORF">KUTeg_016770</name>
</gene>
<comment type="caution">
    <text evidence="1">The sequence shown here is derived from an EMBL/GenBank/DDBJ whole genome shotgun (WGS) entry which is preliminary data.</text>
</comment>
<dbReference type="SUPFAM" id="SSF57802">
    <property type="entry name" value="Rubredoxin-like"/>
    <property type="match status" value="1"/>
</dbReference>
<evidence type="ECO:0000313" key="2">
    <source>
        <dbReference type="Proteomes" id="UP001217089"/>
    </source>
</evidence>
<keyword evidence="2" id="KW-1185">Reference proteome</keyword>
<dbReference type="Proteomes" id="UP001217089">
    <property type="component" value="Unassembled WGS sequence"/>
</dbReference>
<dbReference type="EMBL" id="JARBDR010000813">
    <property type="protein sequence ID" value="KAJ8306225.1"/>
    <property type="molecule type" value="Genomic_DNA"/>
</dbReference>
<evidence type="ECO:0000313" key="1">
    <source>
        <dbReference type="EMBL" id="KAJ8306225.1"/>
    </source>
</evidence>
<dbReference type="InterPro" id="IPR002124">
    <property type="entry name" value="Cyt_c_oxidase_su5b"/>
</dbReference>
<protein>
    <submittedName>
        <fullName evidence="1">Uncharacterized protein</fullName>
    </submittedName>
</protein>